<dbReference type="GO" id="GO:0005524">
    <property type="term" value="F:ATP binding"/>
    <property type="evidence" value="ECO:0007669"/>
    <property type="project" value="UniProtKB-UniRule"/>
</dbReference>
<evidence type="ECO:0000256" key="8">
    <source>
        <dbReference type="ARBA" id="ARBA00023242"/>
    </source>
</evidence>
<dbReference type="InterPro" id="IPR011009">
    <property type="entry name" value="Kinase-like_dom_sf"/>
</dbReference>
<dbReference type="InterPro" id="IPR008271">
    <property type="entry name" value="Ser/Thr_kinase_AS"/>
</dbReference>
<keyword evidence="8" id="KW-0539">Nucleus</keyword>
<dbReference type="SUPFAM" id="SSF56112">
    <property type="entry name" value="Protein kinase-like (PK-like)"/>
    <property type="match status" value="1"/>
</dbReference>
<protein>
    <submittedName>
        <fullName evidence="12">CMGC/CDK protein kinase</fullName>
    </submittedName>
</protein>
<dbReference type="VEuPathDB" id="MicrosporidiaDB:H312_02884"/>
<dbReference type="FunFam" id="1.10.510.10:FF:000624">
    <property type="entry name" value="Mitogen-activated protein kinase"/>
    <property type="match status" value="1"/>
</dbReference>
<keyword evidence="13" id="KW-1185">Reference proteome</keyword>
<accession>A0A059EXE9</accession>
<keyword evidence="4" id="KW-0808">Transferase</keyword>
<feature type="binding site" evidence="9">
    <location>
        <position position="33"/>
    </location>
    <ligand>
        <name>ATP</name>
        <dbReference type="ChEBI" id="CHEBI:30616"/>
    </ligand>
</feature>
<keyword evidence="5 9" id="KW-0547">Nucleotide-binding</keyword>
<dbReference type="InterPro" id="IPR050108">
    <property type="entry name" value="CDK"/>
</dbReference>
<organism evidence="12 13">
    <name type="scientific">Anncaliia algerae PRA339</name>
    <dbReference type="NCBI Taxonomy" id="1288291"/>
    <lineage>
        <taxon>Eukaryota</taxon>
        <taxon>Fungi</taxon>
        <taxon>Fungi incertae sedis</taxon>
        <taxon>Microsporidia</taxon>
        <taxon>Tubulinosematoidea</taxon>
        <taxon>Tubulinosematidae</taxon>
        <taxon>Anncaliia</taxon>
    </lineage>
</organism>
<dbReference type="SMART" id="SM00220">
    <property type="entry name" value="S_TKc"/>
    <property type="match status" value="1"/>
</dbReference>
<dbReference type="Pfam" id="PF00069">
    <property type="entry name" value="Pkinase"/>
    <property type="match status" value="1"/>
</dbReference>
<dbReference type="Gene3D" id="1.10.510.10">
    <property type="entry name" value="Transferase(Phosphotransferase) domain 1"/>
    <property type="match status" value="1"/>
</dbReference>
<evidence type="ECO:0000313" key="13">
    <source>
        <dbReference type="Proteomes" id="UP000030655"/>
    </source>
</evidence>
<dbReference type="STRING" id="1288291.A0A059EXE9"/>
<dbReference type="OrthoDB" id="1732493at2759"/>
<sequence>MSRYIQRKFLGSGTYSEVYLAEDTIEKRLVALKKIQIERDIGIPATTLREISILKSLDHPNILRYIDTLLDENECIIIFEYVEYTLLGYLQMYKNNVNLIEQLLEGILYIHQNKVMHRDLKPENILVTSLGVLKIADFNLARNRSIISNEYAAEVVTLWYRSPELLEGKKDYSYYIDIWSVGCIIAEILGSPPVFRGSDNNSQLSLIYSLKGEKLRNWLIAHIKDNKFIGLIILCLRIDYSMRPTANELLERFREILKDK</sequence>
<gene>
    <name evidence="12" type="ORF">H312_02884</name>
</gene>
<evidence type="ECO:0000256" key="10">
    <source>
        <dbReference type="RuleBase" id="RU000304"/>
    </source>
</evidence>
<evidence type="ECO:0000256" key="4">
    <source>
        <dbReference type="ARBA" id="ARBA00022679"/>
    </source>
</evidence>
<evidence type="ECO:0000256" key="3">
    <source>
        <dbReference type="ARBA" id="ARBA00022527"/>
    </source>
</evidence>
<evidence type="ECO:0000256" key="5">
    <source>
        <dbReference type="ARBA" id="ARBA00022741"/>
    </source>
</evidence>
<evidence type="ECO:0000313" key="12">
    <source>
        <dbReference type="EMBL" id="KCZ79713.1"/>
    </source>
</evidence>
<dbReference type="AlphaFoldDB" id="A0A059EXE9"/>
<dbReference type="EMBL" id="KK365236">
    <property type="protein sequence ID" value="KCZ79713.1"/>
    <property type="molecule type" value="Genomic_DNA"/>
</dbReference>
<reference evidence="12 13" key="2">
    <citation type="submission" date="2014-03" db="EMBL/GenBank/DDBJ databases">
        <title>The Genome Sequence of Anncaliia algerae insect isolate PRA339.</title>
        <authorList>
            <consortium name="The Broad Institute Genome Sequencing Platform"/>
            <consortium name="The Broad Institute Genome Sequencing Center for Infectious Disease"/>
            <person name="Cuomo C."/>
            <person name="Becnel J."/>
            <person name="Sanscrainte N."/>
            <person name="Walker B."/>
            <person name="Young S.K."/>
            <person name="Zeng Q."/>
            <person name="Gargeya S."/>
            <person name="Fitzgerald M."/>
            <person name="Haas B."/>
            <person name="Abouelleil A."/>
            <person name="Alvarado L."/>
            <person name="Arachchi H.M."/>
            <person name="Berlin A.M."/>
            <person name="Chapman S.B."/>
            <person name="Dewar J."/>
            <person name="Goldberg J."/>
            <person name="Griggs A."/>
            <person name="Gujja S."/>
            <person name="Hansen M."/>
            <person name="Howarth C."/>
            <person name="Imamovic A."/>
            <person name="Larimer J."/>
            <person name="McCowan C."/>
            <person name="Murphy C."/>
            <person name="Neiman D."/>
            <person name="Pearson M."/>
            <person name="Priest M."/>
            <person name="Roberts A."/>
            <person name="Saif S."/>
            <person name="Shea T."/>
            <person name="Sisk P."/>
            <person name="Sykes S."/>
            <person name="Wortman J."/>
            <person name="Nusbaum C."/>
            <person name="Birren B."/>
        </authorList>
    </citation>
    <scope>NUCLEOTIDE SEQUENCE [LARGE SCALE GENOMIC DNA]</scope>
    <source>
        <strain evidence="12 13">PRA339</strain>
    </source>
</reference>
<dbReference type="PROSITE" id="PS00108">
    <property type="entry name" value="PROTEIN_KINASE_ST"/>
    <property type="match status" value="1"/>
</dbReference>
<evidence type="ECO:0000256" key="6">
    <source>
        <dbReference type="ARBA" id="ARBA00022777"/>
    </source>
</evidence>
<evidence type="ECO:0000259" key="11">
    <source>
        <dbReference type="PROSITE" id="PS50011"/>
    </source>
</evidence>
<dbReference type="PANTHER" id="PTHR24056">
    <property type="entry name" value="CELL DIVISION PROTEIN KINASE"/>
    <property type="match status" value="1"/>
</dbReference>
<comment type="subcellular location">
    <subcellularLocation>
        <location evidence="1">Nucleus</location>
    </subcellularLocation>
</comment>
<evidence type="ECO:0000256" key="9">
    <source>
        <dbReference type="PROSITE-ProRule" id="PRU10141"/>
    </source>
</evidence>
<dbReference type="GO" id="GO:0005634">
    <property type="term" value="C:nucleus"/>
    <property type="evidence" value="ECO:0007669"/>
    <property type="project" value="UniProtKB-SubCell"/>
</dbReference>
<dbReference type="PROSITE" id="PS50011">
    <property type="entry name" value="PROTEIN_KINASE_DOM"/>
    <property type="match status" value="1"/>
</dbReference>
<evidence type="ECO:0000256" key="1">
    <source>
        <dbReference type="ARBA" id="ARBA00004123"/>
    </source>
</evidence>
<dbReference type="HOGENOM" id="CLU_000288_181_1_1"/>
<proteinExistence type="inferred from homology"/>
<dbReference type="Gene3D" id="3.30.200.20">
    <property type="entry name" value="Phosphorylase Kinase, domain 1"/>
    <property type="match status" value="1"/>
</dbReference>
<dbReference type="PIRSF" id="PIRSF000654">
    <property type="entry name" value="Integrin-linked_kinase"/>
    <property type="match status" value="1"/>
</dbReference>
<feature type="domain" description="Protein kinase" evidence="11">
    <location>
        <begin position="4"/>
        <end position="257"/>
    </location>
</feature>
<dbReference type="Proteomes" id="UP000030655">
    <property type="component" value="Unassembled WGS sequence"/>
</dbReference>
<dbReference type="InterPro" id="IPR017441">
    <property type="entry name" value="Protein_kinase_ATP_BS"/>
</dbReference>
<dbReference type="InterPro" id="IPR000719">
    <property type="entry name" value="Prot_kinase_dom"/>
</dbReference>
<evidence type="ECO:0000256" key="2">
    <source>
        <dbReference type="ARBA" id="ARBA00006485"/>
    </source>
</evidence>
<dbReference type="PROSITE" id="PS00107">
    <property type="entry name" value="PROTEIN_KINASE_ATP"/>
    <property type="match status" value="1"/>
</dbReference>
<reference evidence="13" key="1">
    <citation type="submission" date="2013-02" db="EMBL/GenBank/DDBJ databases">
        <authorList>
            <consortium name="The Broad Institute Genome Sequencing Platform"/>
            <person name="Cuomo C."/>
            <person name="Becnel J."/>
            <person name="Sanscrainte N."/>
            <person name="Walker B."/>
            <person name="Young S.K."/>
            <person name="Zeng Q."/>
            <person name="Gargeya S."/>
            <person name="Fitzgerald M."/>
            <person name="Haas B."/>
            <person name="Abouelleil A."/>
            <person name="Alvarado L."/>
            <person name="Arachchi H.M."/>
            <person name="Berlin A.M."/>
            <person name="Chapman S.B."/>
            <person name="Dewar J."/>
            <person name="Goldberg J."/>
            <person name="Griggs A."/>
            <person name="Gujja S."/>
            <person name="Hansen M."/>
            <person name="Howarth C."/>
            <person name="Imamovic A."/>
            <person name="Larimer J."/>
            <person name="McCowan C."/>
            <person name="Murphy C."/>
            <person name="Neiman D."/>
            <person name="Pearson M."/>
            <person name="Priest M."/>
            <person name="Roberts A."/>
            <person name="Saif S."/>
            <person name="Shea T."/>
            <person name="Sisk P."/>
            <person name="Sykes S."/>
            <person name="Wortman J."/>
            <person name="Nusbaum C."/>
            <person name="Birren B."/>
        </authorList>
    </citation>
    <scope>NUCLEOTIDE SEQUENCE [LARGE SCALE GENOMIC DNA]</scope>
    <source>
        <strain evidence="13">PRA339</strain>
    </source>
</reference>
<dbReference type="GO" id="GO:0004674">
    <property type="term" value="F:protein serine/threonine kinase activity"/>
    <property type="evidence" value="ECO:0007669"/>
    <property type="project" value="UniProtKB-KW"/>
</dbReference>
<keyword evidence="7 9" id="KW-0067">ATP-binding</keyword>
<evidence type="ECO:0000256" key="7">
    <source>
        <dbReference type="ARBA" id="ARBA00022840"/>
    </source>
</evidence>
<comment type="similarity">
    <text evidence="2">Belongs to the protein kinase superfamily. CMGC Ser/Thr protein kinase family. CDC2/CDKX subfamily.</text>
</comment>
<name>A0A059EXE9_9MICR</name>
<keyword evidence="3 10" id="KW-0723">Serine/threonine-protein kinase</keyword>
<keyword evidence="6 12" id="KW-0418">Kinase</keyword>